<dbReference type="Proteomes" id="UP000326505">
    <property type="component" value="Chromosome"/>
</dbReference>
<feature type="region of interest" description="Disordered" evidence="5">
    <location>
        <begin position="1"/>
        <end position="25"/>
    </location>
</feature>
<gene>
    <name evidence="8" type="ORF">CP982_04045</name>
    <name evidence="7" type="ORF">FHS40_000252</name>
</gene>
<dbReference type="Gene3D" id="3.30.1050.10">
    <property type="entry name" value="SCP2 sterol-binding domain"/>
    <property type="match status" value="1"/>
</dbReference>
<dbReference type="InterPro" id="IPR036866">
    <property type="entry name" value="RibonucZ/Hydroxyglut_hydro"/>
</dbReference>
<keyword evidence="2 8" id="KW-0378">Hydrolase</keyword>
<dbReference type="Gene3D" id="1.25.40.880">
    <property type="entry name" value="Alkyl sulfatase, dimerisation domain"/>
    <property type="match status" value="1"/>
</dbReference>
<dbReference type="SUPFAM" id="SSF55718">
    <property type="entry name" value="SCP-like"/>
    <property type="match status" value="1"/>
</dbReference>
<reference evidence="7 10" key="2">
    <citation type="submission" date="2020-08" db="EMBL/GenBank/DDBJ databases">
        <title>Genomic Encyclopedia of Type Strains, Phase III (KMG-III): the genomes of soil and plant-associated and newly described type strains.</title>
        <authorList>
            <person name="Whitman W."/>
        </authorList>
    </citation>
    <scope>NUCLEOTIDE SEQUENCE [LARGE SCALE GENOMIC DNA]</scope>
    <source>
        <strain evidence="7 10">CECT 3146</strain>
    </source>
</reference>
<evidence type="ECO:0000256" key="5">
    <source>
        <dbReference type="SAM" id="MobiDB-lite"/>
    </source>
</evidence>
<dbReference type="GO" id="GO:0046983">
    <property type="term" value="F:protein dimerization activity"/>
    <property type="evidence" value="ECO:0007669"/>
    <property type="project" value="InterPro"/>
</dbReference>
<dbReference type="InterPro" id="IPR036527">
    <property type="entry name" value="SCP2_sterol-bd_dom_sf"/>
</dbReference>
<keyword evidence="3" id="KW-0862">Zinc</keyword>
<feature type="compositionally biased region" description="Polar residues" evidence="5">
    <location>
        <begin position="1"/>
        <end position="12"/>
    </location>
</feature>
<evidence type="ECO:0000313" key="9">
    <source>
        <dbReference type="Proteomes" id="UP000326505"/>
    </source>
</evidence>
<dbReference type="SMART" id="SM00849">
    <property type="entry name" value="Lactamase_B"/>
    <property type="match status" value="1"/>
</dbReference>
<dbReference type="GO" id="GO:0018909">
    <property type="term" value="P:dodecyl sulfate metabolic process"/>
    <property type="evidence" value="ECO:0007669"/>
    <property type="project" value="TreeGrafter"/>
</dbReference>
<dbReference type="Pfam" id="PF00753">
    <property type="entry name" value="Lactamase_B"/>
    <property type="match status" value="1"/>
</dbReference>
<dbReference type="KEGG" id="sspb:CP982_04045"/>
<dbReference type="RefSeq" id="WP_150509187.1">
    <property type="nucleotide sequence ID" value="NZ_BMSQ01000003.1"/>
</dbReference>
<comment type="similarity">
    <text evidence="4">Belongs to the metallo-beta-lactamase superfamily. Type III sulfatase family.</text>
</comment>
<dbReference type="Pfam" id="PF14864">
    <property type="entry name" value="Alkyl_sulf_C"/>
    <property type="match status" value="1"/>
</dbReference>
<dbReference type="InterPro" id="IPR029229">
    <property type="entry name" value="Alkyl_sulf_C"/>
</dbReference>
<dbReference type="Gene3D" id="3.60.15.30">
    <property type="entry name" value="Metallo-beta-lactamase domain"/>
    <property type="match status" value="1"/>
</dbReference>
<dbReference type="InterPro" id="IPR001279">
    <property type="entry name" value="Metallo-B-lactamas"/>
</dbReference>
<evidence type="ECO:0000256" key="3">
    <source>
        <dbReference type="ARBA" id="ARBA00022833"/>
    </source>
</evidence>
<dbReference type="PANTHER" id="PTHR43223:SF1">
    <property type="entry name" value="ALKYL_ARYL-SULFATASE BDS1"/>
    <property type="match status" value="1"/>
</dbReference>
<evidence type="ECO:0000256" key="1">
    <source>
        <dbReference type="ARBA" id="ARBA00022723"/>
    </source>
</evidence>
<dbReference type="AlphaFoldDB" id="A0A5P2WYY7"/>
<dbReference type="GO" id="GO:0046872">
    <property type="term" value="F:metal ion binding"/>
    <property type="evidence" value="ECO:0007669"/>
    <property type="project" value="UniProtKB-KW"/>
</dbReference>
<keyword evidence="10" id="KW-1185">Reference proteome</keyword>
<evidence type="ECO:0000256" key="2">
    <source>
        <dbReference type="ARBA" id="ARBA00022801"/>
    </source>
</evidence>
<sequence>MPQPVEVSSSVAEANRERAACAPPGADDFEDATRGHLAVPPLPAIPSRVPGGRPVWDFAGYAFLHRGDTPPPSVDPHLWRRSRLAAIAGLFLVARTPEHAIYQVRGYDLSHMTIVESTAGILVLDPLASHETAQHALRLYRETTGSRKSVIGVVYTHSGVDHFGGVRGLFDERGGEVPDIPVIAPDGFLEQVAGEHVHAGPAVARRAAYTYAAGLDKNPYAQAGSGPGLTRSTGEVTLIPPTVGVGAADHGPVERDQWSGEDAVPWRPGLYRQVVGGIRIVAQRTPRAAAPAAMNLYFPQLRALCMADGAPHTPLGGRVRDAHAWSRHLTETAQSFAGHTEVAFAAHHWPVWGEERITEFLSVQRDVYAYLNDQTLRLINGGGNGPEIAEELRLPAALADHWYTRGRHGPVSQDVTAVHQRHLGWFDGNPAHLWPYPQAEAGRRYVEVIGGPEAVVSAARKAYREGDPRWAAELLNHVIFGCPERSGPARRLQTKALSQLGYGAGDGAWRNLYLGGARELATGVARHARQETGDLVRNLSVEQYFAAVARRIDGPRAADEQRSPIVLRWRVTGTPERECTTTLRNGVLVHVPGRDLLAGTPQATITLSRAALDGLCLNGPDFRRNFTAAVERGEIALGSPDHLPCATTVFAYVTAPDPWRPLAAPPAPRQAPVPPRAGRNWS</sequence>
<evidence type="ECO:0000313" key="8">
    <source>
        <dbReference type="EMBL" id="QEV57983.1"/>
    </source>
</evidence>
<dbReference type="PANTHER" id="PTHR43223">
    <property type="entry name" value="ALKYL/ARYL-SULFATASE"/>
    <property type="match status" value="1"/>
</dbReference>
<reference evidence="8 9" key="1">
    <citation type="submission" date="2017-09" db="EMBL/GenBank/DDBJ databases">
        <authorList>
            <person name="Lee N."/>
            <person name="Cho B.-K."/>
        </authorList>
    </citation>
    <scope>NUCLEOTIDE SEQUENCE [LARGE SCALE GENOMIC DNA]</scope>
    <source>
        <strain evidence="8 9">ATCC 27465</strain>
    </source>
</reference>
<feature type="domain" description="Metallo-beta-lactamase" evidence="6">
    <location>
        <begin position="109"/>
        <end position="347"/>
    </location>
</feature>
<dbReference type="InterPro" id="IPR052195">
    <property type="entry name" value="Bact_Alkyl/Aryl-Sulfatase"/>
</dbReference>
<dbReference type="Proteomes" id="UP000549009">
    <property type="component" value="Unassembled WGS sequence"/>
</dbReference>
<proteinExistence type="inferred from homology"/>
<evidence type="ECO:0000259" key="6">
    <source>
        <dbReference type="SMART" id="SM00849"/>
    </source>
</evidence>
<dbReference type="SUPFAM" id="SSF56281">
    <property type="entry name" value="Metallo-hydrolase/oxidoreductase"/>
    <property type="match status" value="1"/>
</dbReference>
<name>A0A5P2WYY7_STRST</name>
<keyword evidence="1" id="KW-0479">Metal-binding</keyword>
<accession>A0A5P2WYY7</accession>
<organism evidence="8 9">
    <name type="scientific">Streptomyces spectabilis</name>
    <dbReference type="NCBI Taxonomy" id="68270"/>
    <lineage>
        <taxon>Bacteria</taxon>
        <taxon>Bacillati</taxon>
        <taxon>Actinomycetota</taxon>
        <taxon>Actinomycetes</taxon>
        <taxon>Kitasatosporales</taxon>
        <taxon>Streptomycetaceae</taxon>
        <taxon>Streptomyces</taxon>
    </lineage>
</organism>
<evidence type="ECO:0000313" key="7">
    <source>
        <dbReference type="EMBL" id="MBB5101199.1"/>
    </source>
</evidence>
<dbReference type="EMBL" id="JACHJD010000001">
    <property type="protein sequence ID" value="MBB5101199.1"/>
    <property type="molecule type" value="Genomic_DNA"/>
</dbReference>
<dbReference type="InterPro" id="IPR029228">
    <property type="entry name" value="Alkyl_sulf_dimr"/>
</dbReference>
<evidence type="ECO:0000313" key="10">
    <source>
        <dbReference type="Proteomes" id="UP000549009"/>
    </source>
</evidence>
<dbReference type="GO" id="GO:0018741">
    <property type="term" value="F:linear primary-alkylsulfatase activity"/>
    <property type="evidence" value="ECO:0007669"/>
    <property type="project" value="TreeGrafter"/>
</dbReference>
<dbReference type="EMBL" id="CP023690">
    <property type="protein sequence ID" value="QEV57983.1"/>
    <property type="molecule type" value="Genomic_DNA"/>
</dbReference>
<protein>
    <submittedName>
        <fullName evidence="7">Alkyl sulfatase BDS1-like metallo-beta-lactamase superfamily hydrolase</fullName>
    </submittedName>
    <submittedName>
        <fullName evidence="8">MBL fold metallo-hydrolase</fullName>
    </submittedName>
</protein>
<dbReference type="InterPro" id="IPR038536">
    <property type="entry name" value="Alkyl/aryl-sulf_dimr_sf"/>
</dbReference>
<feature type="region of interest" description="Disordered" evidence="5">
    <location>
        <begin position="663"/>
        <end position="682"/>
    </location>
</feature>
<dbReference type="OrthoDB" id="5240502at2"/>
<evidence type="ECO:0000256" key="4">
    <source>
        <dbReference type="ARBA" id="ARBA00033751"/>
    </source>
</evidence>
<feature type="compositionally biased region" description="Pro residues" evidence="5">
    <location>
        <begin position="663"/>
        <end position="675"/>
    </location>
</feature>
<dbReference type="Pfam" id="PF14863">
    <property type="entry name" value="Alkyl_sulf_dimr"/>
    <property type="match status" value="1"/>
</dbReference>